<dbReference type="EMBL" id="HBFR01030594">
    <property type="protein sequence ID" value="CAD8895036.1"/>
    <property type="molecule type" value="Transcribed_RNA"/>
</dbReference>
<organism evidence="1">
    <name type="scientific">Corethron hystrix</name>
    <dbReference type="NCBI Taxonomy" id="216773"/>
    <lineage>
        <taxon>Eukaryota</taxon>
        <taxon>Sar</taxon>
        <taxon>Stramenopiles</taxon>
        <taxon>Ochrophyta</taxon>
        <taxon>Bacillariophyta</taxon>
        <taxon>Coscinodiscophyceae</taxon>
        <taxon>Corethrophycidae</taxon>
        <taxon>Corethrales</taxon>
        <taxon>Corethraceae</taxon>
        <taxon>Corethron</taxon>
    </lineage>
</organism>
<name>A0A7S1BT50_9STRA</name>
<gene>
    <name evidence="1" type="ORF">CHYS00102_LOCUS22250</name>
</gene>
<dbReference type="AlphaFoldDB" id="A0A7S1BT50"/>
<proteinExistence type="predicted"/>
<reference evidence="1" key="1">
    <citation type="submission" date="2021-01" db="EMBL/GenBank/DDBJ databases">
        <authorList>
            <person name="Corre E."/>
            <person name="Pelletier E."/>
            <person name="Niang G."/>
            <person name="Scheremetjew M."/>
            <person name="Finn R."/>
            <person name="Kale V."/>
            <person name="Holt S."/>
            <person name="Cochrane G."/>
            <person name="Meng A."/>
            <person name="Brown T."/>
            <person name="Cohen L."/>
        </authorList>
    </citation>
    <scope>NUCLEOTIDE SEQUENCE</scope>
    <source>
        <strain evidence="1">308</strain>
    </source>
</reference>
<accession>A0A7S1BT50</accession>
<dbReference type="SUPFAM" id="SSF55831">
    <property type="entry name" value="Thymidylate synthase/dCMP hydroxymethylase"/>
    <property type="match status" value="1"/>
</dbReference>
<dbReference type="Gene3D" id="3.30.572.10">
    <property type="entry name" value="Thymidylate synthase/dCMP hydroxymethylase domain"/>
    <property type="match status" value="1"/>
</dbReference>
<sequence>MSSSKKLSCREVWEEMNASLLKSKFVRNYSRCIDMSDYTVATDLFPLEALKVYSAWNLEDPIDENDRMKYFSAHRGGSQGDYRSGMRKKIANVVECLSKFPQSKRAVVTVPNDPAPKHSSDDDAKCMREMHFYLDEVGEGTVLLNGTVWMRAQAAEIFPKNVHFVGSLMNRVARGLAEEGREGIKVGSLYYLATTLVSIRED</sequence>
<dbReference type="InterPro" id="IPR036926">
    <property type="entry name" value="Thymidate_synth/dCMP_Mease_sf"/>
</dbReference>
<protein>
    <submittedName>
        <fullName evidence="1">Uncharacterized protein</fullName>
    </submittedName>
</protein>
<evidence type="ECO:0000313" key="1">
    <source>
        <dbReference type="EMBL" id="CAD8895036.1"/>
    </source>
</evidence>